<organism evidence="1 2">
    <name type="scientific">Coleofasciculus chthonoplastes PCC 7420</name>
    <dbReference type="NCBI Taxonomy" id="118168"/>
    <lineage>
        <taxon>Bacteria</taxon>
        <taxon>Bacillati</taxon>
        <taxon>Cyanobacteriota</taxon>
        <taxon>Cyanophyceae</taxon>
        <taxon>Coleofasciculales</taxon>
        <taxon>Coleofasciculaceae</taxon>
        <taxon>Coleofasciculus</taxon>
    </lineage>
</organism>
<protein>
    <submittedName>
        <fullName evidence="1">Uncharacterized protein</fullName>
    </submittedName>
</protein>
<dbReference type="EMBL" id="DS989871">
    <property type="protein sequence ID" value="EDX71643.1"/>
    <property type="molecule type" value="Genomic_DNA"/>
</dbReference>
<keyword evidence="2" id="KW-1185">Reference proteome</keyword>
<dbReference type="AlphaFoldDB" id="B4W2P0"/>
<sequence length="119" mass="13264">MNSPTSKAINKPSEDFAIAPLFTRLQTYSDADFDASWVNLTPSELDSLAAILIRDLTANLNGKAIAPYLNALRHGSTDLLHSFSFRRFLFPSIHLPANFPQVKPPRFGDGDKLKFRVNC</sequence>
<name>B4W2P0_9CYAN</name>
<gene>
    <name evidence="1" type="ORF">MC7420_5268</name>
</gene>
<evidence type="ECO:0000313" key="2">
    <source>
        <dbReference type="Proteomes" id="UP000003835"/>
    </source>
</evidence>
<dbReference type="RefSeq" id="WP_006105585.1">
    <property type="nucleotide sequence ID" value="NZ_DS989871.1"/>
</dbReference>
<proteinExistence type="predicted"/>
<reference evidence="1 2" key="1">
    <citation type="submission" date="2008-07" db="EMBL/GenBank/DDBJ databases">
        <authorList>
            <person name="Tandeau de Marsac N."/>
            <person name="Ferriera S."/>
            <person name="Johnson J."/>
            <person name="Kravitz S."/>
            <person name="Beeson K."/>
            <person name="Sutton G."/>
            <person name="Rogers Y.-H."/>
            <person name="Friedman R."/>
            <person name="Frazier M."/>
            <person name="Venter J.C."/>
        </authorList>
    </citation>
    <scope>NUCLEOTIDE SEQUENCE [LARGE SCALE GENOMIC DNA]</scope>
    <source>
        <strain evidence="1 2">PCC 7420</strain>
    </source>
</reference>
<dbReference type="Proteomes" id="UP000003835">
    <property type="component" value="Unassembled WGS sequence"/>
</dbReference>
<dbReference type="eggNOG" id="ENOG5034B4R">
    <property type="taxonomic scope" value="Bacteria"/>
</dbReference>
<evidence type="ECO:0000313" key="1">
    <source>
        <dbReference type="EMBL" id="EDX71643.1"/>
    </source>
</evidence>
<accession>B4W2P0</accession>
<dbReference type="HOGENOM" id="CLU_166660_0_0_3"/>